<evidence type="ECO:0000313" key="1">
    <source>
        <dbReference type="EMBL" id="GGD47788.1"/>
    </source>
</evidence>
<dbReference type="RefSeq" id="WP_188988211.1">
    <property type="nucleotide sequence ID" value="NZ_BMHP01000001.1"/>
</dbReference>
<name>A0A916YJD5_9BACL</name>
<dbReference type="Proteomes" id="UP000612456">
    <property type="component" value="Unassembled WGS sequence"/>
</dbReference>
<gene>
    <name evidence="1" type="ORF">GCM10010911_01640</name>
</gene>
<evidence type="ECO:0000313" key="2">
    <source>
        <dbReference type="Proteomes" id="UP000612456"/>
    </source>
</evidence>
<accession>A0A916YJD5</accession>
<organism evidence="1 2">
    <name type="scientific">Paenibacillus nasutitermitis</name>
    <dbReference type="NCBI Taxonomy" id="1652958"/>
    <lineage>
        <taxon>Bacteria</taxon>
        <taxon>Bacillati</taxon>
        <taxon>Bacillota</taxon>
        <taxon>Bacilli</taxon>
        <taxon>Bacillales</taxon>
        <taxon>Paenibacillaceae</taxon>
        <taxon>Paenibacillus</taxon>
    </lineage>
</organism>
<dbReference type="EMBL" id="BMHP01000001">
    <property type="protein sequence ID" value="GGD47788.1"/>
    <property type="molecule type" value="Genomic_DNA"/>
</dbReference>
<sequence>MLTNRDYTASKTLSFNFSPNPASLTEISKTTGLETGVSGYNAATGILNLSLSPGEGRLFALPAGFSPDLNLAAEATVTASSSLESRFVLPDAVCRN</sequence>
<keyword evidence="2" id="KW-1185">Reference proteome</keyword>
<reference evidence="1" key="1">
    <citation type="journal article" date="2014" name="Int. J. Syst. Evol. Microbiol.">
        <title>Complete genome sequence of Corynebacterium casei LMG S-19264T (=DSM 44701T), isolated from a smear-ripened cheese.</title>
        <authorList>
            <consortium name="US DOE Joint Genome Institute (JGI-PGF)"/>
            <person name="Walter F."/>
            <person name="Albersmeier A."/>
            <person name="Kalinowski J."/>
            <person name="Ruckert C."/>
        </authorList>
    </citation>
    <scope>NUCLEOTIDE SEQUENCE</scope>
    <source>
        <strain evidence="1">CGMCC 1.15178</strain>
    </source>
</reference>
<reference evidence="1" key="2">
    <citation type="submission" date="2020-09" db="EMBL/GenBank/DDBJ databases">
        <authorList>
            <person name="Sun Q."/>
            <person name="Zhou Y."/>
        </authorList>
    </citation>
    <scope>NUCLEOTIDE SEQUENCE</scope>
    <source>
        <strain evidence="1">CGMCC 1.15178</strain>
    </source>
</reference>
<comment type="caution">
    <text evidence="1">The sequence shown here is derived from an EMBL/GenBank/DDBJ whole genome shotgun (WGS) entry which is preliminary data.</text>
</comment>
<dbReference type="AlphaFoldDB" id="A0A916YJD5"/>
<protein>
    <submittedName>
        <fullName evidence="1">Uncharacterized protein</fullName>
    </submittedName>
</protein>
<proteinExistence type="predicted"/>